<evidence type="ECO:0000313" key="1">
    <source>
        <dbReference type="EMBL" id="SVB31427.1"/>
    </source>
</evidence>
<organism evidence="1">
    <name type="scientific">marine metagenome</name>
    <dbReference type="NCBI Taxonomy" id="408172"/>
    <lineage>
        <taxon>unclassified sequences</taxon>
        <taxon>metagenomes</taxon>
        <taxon>ecological metagenomes</taxon>
    </lineage>
</organism>
<dbReference type="InterPro" id="IPR036412">
    <property type="entry name" value="HAD-like_sf"/>
</dbReference>
<dbReference type="Pfam" id="PF13419">
    <property type="entry name" value="HAD_2"/>
    <property type="match status" value="1"/>
</dbReference>
<dbReference type="Gene3D" id="3.40.50.1000">
    <property type="entry name" value="HAD superfamily/HAD-like"/>
    <property type="match status" value="1"/>
</dbReference>
<dbReference type="FunFam" id="3.40.50.1000:FF:000162">
    <property type="entry name" value="HAD-like protein"/>
    <property type="match status" value="1"/>
</dbReference>
<proteinExistence type="predicted"/>
<dbReference type="AlphaFoldDB" id="A0A382D1J0"/>
<dbReference type="InterPro" id="IPR041492">
    <property type="entry name" value="HAD_2"/>
</dbReference>
<gene>
    <name evidence="1" type="ORF">METZ01_LOCUS184281</name>
</gene>
<dbReference type="InterPro" id="IPR023198">
    <property type="entry name" value="PGP-like_dom2"/>
</dbReference>
<reference evidence="1" key="1">
    <citation type="submission" date="2018-05" db="EMBL/GenBank/DDBJ databases">
        <authorList>
            <person name="Lanie J.A."/>
            <person name="Ng W.-L."/>
            <person name="Kazmierczak K.M."/>
            <person name="Andrzejewski T.M."/>
            <person name="Davidsen T.M."/>
            <person name="Wayne K.J."/>
            <person name="Tettelin H."/>
            <person name="Glass J.I."/>
            <person name="Rusch D."/>
            <person name="Podicherti R."/>
            <person name="Tsui H.-C.T."/>
            <person name="Winkler M.E."/>
        </authorList>
    </citation>
    <scope>NUCLEOTIDE SEQUENCE</scope>
</reference>
<dbReference type="EMBL" id="UINC01036841">
    <property type="protein sequence ID" value="SVB31427.1"/>
    <property type="molecule type" value="Genomic_DNA"/>
</dbReference>
<accession>A0A382D1J0</accession>
<evidence type="ECO:0008006" key="2">
    <source>
        <dbReference type="Google" id="ProtNLM"/>
    </source>
</evidence>
<sequence length="76" mass="8124">MTNAIGTVIFDMDGTLVDSQPAALGGTIEALSRFGVQVTATNLREVFGGGAWKLVGHFLERDLGFDRARDLLEDAV</sequence>
<dbReference type="Gene3D" id="1.10.150.240">
    <property type="entry name" value="Putative phosphatase, domain 2"/>
    <property type="match status" value="1"/>
</dbReference>
<dbReference type="SUPFAM" id="SSF56784">
    <property type="entry name" value="HAD-like"/>
    <property type="match status" value="1"/>
</dbReference>
<protein>
    <recommendedName>
        <fullName evidence="2">Phosphoglycolate phosphatase</fullName>
    </recommendedName>
</protein>
<name>A0A382D1J0_9ZZZZ</name>
<dbReference type="InterPro" id="IPR023214">
    <property type="entry name" value="HAD_sf"/>
</dbReference>